<name>A0A4Y9Y364_9AGAM</name>
<dbReference type="InterPro" id="IPR003165">
    <property type="entry name" value="Piwi"/>
</dbReference>
<dbReference type="InterPro" id="IPR036397">
    <property type="entry name" value="RNaseH_sf"/>
</dbReference>
<dbReference type="Gene3D" id="3.30.420.10">
    <property type="entry name" value="Ribonuclease H-like superfamily/Ribonuclease H"/>
    <property type="match status" value="1"/>
</dbReference>
<dbReference type="PANTHER" id="PTHR22891">
    <property type="entry name" value="EUKARYOTIC TRANSLATION INITIATION FACTOR 2C"/>
    <property type="match status" value="1"/>
</dbReference>
<evidence type="ECO:0000259" key="1">
    <source>
        <dbReference type="PROSITE" id="PS50822"/>
    </source>
</evidence>
<dbReference type="Proteomes" id="UP000298327">
    <property type="component" value="Unassembled WGS sequence"/>
</dbReference>
<dbReference type="STRING" id="205917.A0A4Y9Y364"/>
<dbReference type="Pfam" id="PF02171">
    <property type="entry name" value="Piwi"/>
    <property type="match status" value="1"/>
</dbReference>
<accession>A0A4Y9Y364</accession>
<reference evidence="2 3" key="1">
    <citation type="submission" date="2019-02" db="EMBL/GenBank/DDBJ databases">
        <title>Genome sequencing of the rare red list fungi Dentipellis fragilis.</title>
        <authorList>
            <person name="Buettner E."/>
            <person name="Kellner H."/>
        </authorList>
    </citation>
    <scope>NUCLEOTIDE SEQUENCE [LARGE SCALE GENOMIC DNA]</scope>
    <source>
        <strain evidence="2 3">DSM 105465</strain>
    </source>
</reference>
<protein>
    <recommendedName>
        <fullName evidence="1">Piwi domain-containing protein</fullName>
    </recommendedName>
</protein>
<dbReference type="SMART" id="SM00950">
    <property type="entry name" value="Piwi"/>
    <property type="match status" value="1"/>
</dbReference>
<evidence type="ECO:0000313" key="3">
    <source>
        <dbReference type="Proteomes" id="UP000298327"/>
    </source>
</evidence>
<dbReference type="PROSITE" id="PS50822">
    <property type="entry name" value="PIWI"/>
    <property type="match status" value="1"/>
</dbReference>
<sequence>MIWINRLEAVHAVHVDRIVVFRDGVSEGEYDKVMLQEVAAIEEAWSEFTKPLIKEFLPPKLSYIVVGKRHHIRFFPAEGMSRDDSVDRSSNFTAGLVVDQGITDPRVSQNFYLQSHGGIKGTSRSGHYIVLRDDNQFPTTMWEHVAFYLCHVYSRASRSVSIPAPVYYADV</sequence>
<gene>
    <name evidence="2" type="ORF">EVG20_g8853</name>
</gene>
<dbReference type="SUPFAM" id="SSF53098">
    <property type="entry name" value="Ribonuclease H-like"/>
    <property type="match status" value="1"/>
</dbReference>
<proteinExistence type="predicted"/>
<dbReference type="InterPro" id="IPR012337">
    <property type="entry name" value="RNaseH-like_sf"/>
</dbReference>
<dbReference type="OrthoDB" id="10252740at2759"/>
<evidence type="ECO:0000313" key="2">
    <source>
        <dbReference type="EMBL" id="TFY56640.1"/>
    </source>
</evidence>
<dbReference type="EMBL" id="SEOQ01000811">
    <property type="protein sequence ID" value="TFY56640.1"/>
    <property type="molecule type" value="Genomic_DNA"/>
</dbReference>
<dbReference type="AlphaFoldDB" id="A0A4Y9Y364"/>
<dbReference type="GO" id="GO:0003676">
    <property type="term" value="F:nucleic acid binding"/>
    <property type="evidence" value="ECO:0007669"/>
    <property type="project" value="InterPro"/>
</dbReference>
<organism evidence="2 3">
    <name type="scientific">Dentipellis fragilis</name>
    <dbReference type="NCBI Taxonomy" id="205917"/>
    <lineage>
        <taxon>Eukaryota</taxon>
        <taxon>Fungi</taxon>
        <taxon>Dikarya</taxon>
        <taxon>Basidiomycota</taxon>
        <taxon>Agaricomycotina</taxon>
        <taxon>Agaricomycetes</taxon>
        <taxon>Russulales</taxon>
        <taxon>Hericiaceae</taxon>
        <taxon>Dentipellis</taxon>
    </lineage>
</organism>
<comment type="caution">
    <text evidence="2">The sequence shown here is derived from an EMBL/GenBank/DDBJ whole genome shotgun (WGS) entry which is preliminary data.</text>
</comment>
<keyword evidence="3" id="KW-1185">Reference proteome</keyword>
<feature type="domain" description="Piwi" evidence="1">
    <location>
        <begin position="17"/>
        <end position="171"/>
    </location>
</feature>